<dbReference type="GO" id="GO:0042162">
    <property type="term" value="F:telomeric DNA binding"/>
    <property type="evidence" value="ECO:0007669"/>
    <property type="project" value="TreeGrafter"/>
</dbReference>
<feature type="compositionally biased region" description="Pro residues" evidence="1">
    <location>
        <begin position="18"/>
        <end position="33"/>
    </location>
</feature>
<dbReference type="RefSeq" id="XP_025600592.1">
    <property type="nucleotide sequence ID" value="XM_025743887.1"/>
</dbReference>
<dbReference type="PANTHER" id="PTHR15696:SF0">
    <property type="entry name" value="TELOMERASE-BINDING PROTEIN EST1A"/>
    <property type="match status" value="1"/>
</dbReference>
<proteinExistence type="predicted"/>
<feature type="compositionally biased region" description="Acidic residues" evidence="1">
    <location>
        <begin position="916"/>
        <end position="937"/>
    </location>
</feature>
<dbReference type="Pfam" id="PF10373">
    <property type="entry name" value="EST1_DNA_bind"/>
    <property type="match status" value="1"/>
</dbReference>
<dbReference type="Proteomes" id="UP000245946">
    <property type="component" value="Unassembled WGS sequence"/>
</dbReference>
<feature type="compositionally biased region" description="Low complexity" evidence="1">
    <location>
        <begin position="247"/>
        <end position="283"/>
    </location>
</feature>
<feature type="compositionally biased region" description="Basic and acidic residues" evidence="1">
    <location>
        <begin position="86"/>
        <end position="105"/>
    </location>
</feature>
<feature type="region of interest" description="Disordered" evidence="1">
    <location>
        <begin position="957"/>
        <end position="979"/>
    </location>
</feature>
<dbReference type="Gene3D" id="1.25.40.10">
    <property type="entry name" value="Tetratricopeptide repeat domain"/>
    <property type="match status" value="1"/>
</dbReference>
<dbReference type="SUPFAM" id="SSF48452">
    <property type="entry name" value="TPR-like"/>
    <property type="match status" value="1"/>
</dbReference>
<organism evidence="3 4">
    <name type="scientific">Tilletiopsis washingtonensis</name>
    <dbReference type="NCBI Taxonomy" id="58919"/>
    <lineage>
        <taxon>Eukaryota</taxon>
        <taxon>Fungi</taxon>
        <taxon>Dikarya</taxon>
        <taxon>Basidiomycota</taxon>
        <taxon>Ustilaginomycotina</taxon>
        <taxon>Exobasidiomycetes</taxon>
        <taxon>Entylomatales</taxon>
        <taxon>Entylomatales incertae sedis</taxon>
        <taxon>Tilletiopsis</taxon>
    </lineage>
</organism>
<feature type="region of interest" description="Disordered" evidence="1">
    <location>
        <begin position="1"/>
        <end position="53"/>
    </location>
</feature>
<dbReference type="GO" id="GO:0005697">
    <property type="term" value="C:telomerase holoenzyme complex"/>
    <property type="evidence" value="ECO:0007669"/>
    <property type="project" value="TreeGrafter"/>
</dbReference>
<feature type="region of interest" description="Disordered" evidence="1">
    <location>
        <begin position="65"/>
        <end position="317"/>
    </location>
</feature>
<reference evidence="3 4" key="1">
    <citation type="journal article" date="2018" name="Mol. Biol. Evol.">
        <title>Broad Genomic Sampling Reveals a Smut Pathogenic Ancestry of the Fungal Clade Ustilaginomycotina.</title>
        <authorList>
            <person name="Kijpornyongpan T."/>
            <person name="Mondo S.J."/>
            <person name="Barry K."/>
            <person name="Sandor L."/>
            <person name="Lee J."/>
            <person name="Lipzen A."/>
            <person name="Pangilinan J."/>
            <person name="LaButti K."/>
            <person name="Hainaut M."/>
            <person name="Henrissat B."/>
            <person name="Grigoriev I.V."/>
            <person name="Spatafora J.W."/>
            <person name="Aime M.C."/>
        </authorList>
    </citation>
    <scope>NUCLEOTIDE SEQUENCE [LARGE SCALE GENOMIC DNA]</scope>
    <source>
        <strain evidence="3 4">MCA 4186</strain>
    </source>
</reference>
<feature type="region of interest" description="Disordered" evidence="1">
    <location>
        <begin position="678"/>
        <end position="703"/>
    </location>
</feature>
<feature type="region of interest" description="Disordered" evidence="1">
    <location>
        <begin position="905"/>
        <end position="942"/>
    </location>
</feature>
<dbReference type="InterPro" id="IPR029060">
    <property type="entry name" value="PIN-like_dom_sf"/>
</dbReference>
<dbReference type="Gene3D" id="3.40.50.1010">
    <property type="entry name" value="5'-nuclease"/>
    <property type="match status" value="1"/>
</dbReference>
<evidence type="ECO:0000313" key="3">
    <source>
        <dbReference type="EMBL" id="PWO00314.1"/>
    </source>
</evidence>
<evidence type="ECO:0000256" key="1">
    <source>
        <dbReference type="SAM" id="MobiDB-lite"/>
    </source>
</evidence>
<sequence length="1165" mass="126565">MPPMHASAAPSGSAVLAVPPPAQPASTSPPKPSRPSRTAMAAAAAAAGGAPAGDAASLMIAYQRKQARAANSGEAGSAPRRPGGGRVREREREQEAADAARERSASRPATGRDGALRAVVRGPAGSGGAVRLFDPERDDIPRAADDEARARERRDRDRAQLEEKQKRQELRVRVLEGPKKDRPAPRKGSRRGDDDAGGHVARESDSQHSGSRSGAGGGQLFDPRRDDPVRFAALAKRAPGVAKPGMSSTHGSTTSAGGSLASASEARSSAASTAPPPSVTSSEASRERRRRRGAAQSDTSDADAEARKPQSDTNSYVLELKRTYREITTLETKLKEEHQTDEREQRAAGRKADGSLEHEFWLRLTSQHRQLAETHAAFMEMALRPGLPSSLHSLPQQYSIPSRLWATGFHVMLERLRHALPSAPAAAATHAALLDHLTEFIYFAYAFYSNLLEAETFRTFRGAWIENLGDLARYRMAVAGLAASRSNAEPRPQVSFARIDDDDADKSRPDARAEQASIGTAALGDWELSEVETWRVTARDWYAKGLAETPGTGRLHHHLGVLARPDELRTLHHLCKSLTSAHAHVATRESLLPMFDGAHQRRRVQPDASASNLFVHLHGMLITRVQLDDWDATFERFTEALRAHAASRTPACWMQLAAINIAALLQYGAEDALLAPPENKAAQQDGKGSPPAEPAKPLPVDSEEPPLVLQHAIRLTFAILEIALSLDAAPSAYVTMLLTFLASTLKQPHSLRLLERAIPWAALVALASRAPETIDPRCEIASKISTDMPLPEDWCLRGMAWVGRRVYERGFWKSRGARPALCFESEVDVLSRDFEADEDEAEPSLATLRWRRAAYALTVLAKTVPGLDFDADAAGGRGALVLVDPLSAKCSTWLAEDLEAREASKRAQLQALPSEAVDDGEEDDDSLSEEEPDDANDSPEIVELKARRRKLKAILRAARSHTRSPATPSRRKTSAPARRAPVPLLPGYTILVLDTNIVLTAGSVLEQLVDSARWTVVVPLCVVTELDGLKRNATPLGADAARAIEYLETRLPTHAKCLKIQTSRGNYLPDLSFRTEEIDFGAPADDATAAARSLDEIILRAVEWQEAHFVDRRALLAAPMEDVTPDKARAVLVTLDRNLRLKARARGCHTIGHAELLPILAPEKG</sequence>
<dbReference type="AlphaFoldDB" id="A0A316ZJ73"/>
<dbReference type="SUPFAM" id="SSF88723">
    <property type="entry name" value="PIN domain-like"/>
    <property type="match status" value="1"/>
</dbReference>
<dbReference type="EMBL" id="KZ819285">
    <property type="protein sequence ID" value="PWO00314.1"/>
    <property type="molecule type" value="Genomic_DNA"/>
</dbReference>
<dbReference type="CDD" id="cd09880">
    <property type="entry name" value="PIN_Smg5-6-like"/>
    <property type="match status" value="1"/>
</dbReference>
<keyword evidence="4" id="KW-1185">Reference proteome</keyword>
<feature type="domain" description="PIN" evidence="2">
    <location>
        <begin position="989"/>
        <end position="1141"/>
    </location>
</feature>
<evidence type="ECO:0000313" key="4">
    <source>
        <dbReference type="Proteomes" id="UP000245946"/>
    </source>
</evidence>
<feature type="compositionally biased region" description="Basic and acidic residues" evidence="1">
    <location>
        <begin position="133"/>
        <end position="206"/>
    </location>
</feature>
<feature type="region of interest" description="Disordered" evidence="1">
    <location>
        <begin position="332"/>
        <end position="351"/>
    </location>
</feature>
<dbReference type="GO" id="GO:0070034">
    <property type="term" value="F:telomerase RNA binding"/>
    <property type="evidence" value="ECO:0007669"/>
    <property type="project" value="TreeGrafter"/>
</dbReference>
<feature type="compositionally biased region" description="Low complexity" evidence="1">
    <location>
        <begin position="35"/>
        <end position="53"/>
    </location>
</feature>
<dbReference type="InterPro" id="IPR045153">
    <property type="entry name" value="Est1/Ebs1-like"/>
</dbReference>
<dbReference type="GeneID" id="37271431"/>
<evidence type="ECO:0000259" key="2">
    <source>
        <dbReference type="SMART" id="SM00670"/>
    </source>
</evidence>
<dbReference type="Pfam" id="PF13638">
    <property type="entry name" value="PIN_4"/>
    <property type="match status" value="1"/>
</dbReference>
<protein>
    <recommendedName>
        <fullName evidence="2">PIN domain-containing protein</fullName>
    </recommendedName>
</protein>
<accession>A0A316ZJ73</accession>
<dbReference type="GO" id="GO:0000184">
    <property type="term" value="P:nuclear-transcribed mRNA catabolic process, nonsense-mediated decay"/>
    <property type="evidence" value="ECO:0007669"/>
    <property type="project" value="TreeGrafter"/>
</dbReference>
<dbReference type="InterPro" id="IPR011990">
    <property type="entry name" value="TPR-like_helical_dom_sf"/>
</dbReference>
<name>A0A316ZJ73_9BASI</name>
<dbReference type="SMART" id="SM00670">
    <property type="entry name" value="PINc"/>
    <property type="match status" value="1"/>
</dbReference>
<dbReference type="InterPro" id="IPR018834">
    <property type="entry name" value="DNA/RNA-bd_Est1-type"/>
</dbReference>
<dbReference type="InterPro" id="IPR002716">
    <property type="entry name" value="PIN_dom"/>
</dbReference>
<dbReference type="GO" id="GO:0004540">
    <property type="term" value="F:RNA nuclease activity"/>
    <property type="evidence" value="ECO:0007669"/>
    <property type="project" value="UniProtKB-ARBA"/>
</dbReference>
<dbReference type="OrthoDB" id="2017974at2759"/>
<dbReference type="PANTHER" id="PTHR15696">
    <property type="entry name" value="SMG-7 SUPPRESSOR WITH MORPHOLOGICAL EFFECT ON GENITALIA PROTEIN 7"/>
    <property type="match status" value="1"/>
</dbReference>
<gene>
    <name evidence="3" type="ORF">FA09DRAFT_336460</name>
</gene>
<dbReference type="STRING" id="58919.A0A316ZJ73"/>